<reference evidence="1 2" key="1">
    <citation type="submission" date="2019-06" db="EMBL/GenBank/DDBJ databases">
        <title>Genomic Encyclopedia of Type Strains, Phase IV (KMG-V): Genome sequencing to study the core and pangenomes of soil and plant-associated prokaryotes.</title>
        <authorList>
            <person name="Whitman W."/>
        </authorList>
    </citation>
    <scope>NUCLEOTIDE SEQUENCE [LARGE SCALE GENOMIC DNA]</scope>
    <source>
        <strain evidence="1 2">BR 510</strain>
    </source>
</reference>
<accession>A0A560DWT8</accession>
<organism evidence="1 2">
    <name type="scientific">Bradyrhizobium stylosanthis</name>
    <dbReference type="NCBI Taxonomy" id="1803665"/>
    <lineage>
        <taxon>Bacteria</taxon>
        <taxon>Pseudomonadati</taxon>
        <taxon>Pseudomonadota</taxon>
        <taxon>Alphaproteobacteria</taxon>
        <taxon>Hyphomicrobiales</taxon>
        <taxon>Nitrobacteraceae</taxon>
        <taxon>Bradyrhizobium</taxon>
    </lineage>
</organism>
<name>A0A560DWT8_9BRAD</name>
<proteinExistence type="predicted"/>
<evidence type="ECO:0000313" key="1">
    <source>
        <dbReference type="EMBL" id="TWB01584.1"/>
    </source>
</evidence>
<dbReference type="AlphaFoldDB" id="A0A560DWT8"/>
<comment type="caution">
    <text evidence="1">The sequence shown here is derived from an EMBL/GenBank/DDBJ whole genome shotgun (WGS) entry which is preliminary data.</text>
</comment>
<dbReference type="EMBL" id="VITK01000003">
    <property type="protein sequence ID" value="TWB01584.1"/>
    <property type="molecule type" value="Genomic_DNA"/>
</dbReference>
<evidence type="ECO:0000313" key="2">
    <source>
        <dbReference type="Proteomes" id="UP000319949"/>
    </source>
</evidence>
<keyword evidence="2" id="KW-1185">Reference proteome</keyword>
<dbReference type="Proteomes" id="UP000319949">
    <property type="component" value="Unassembled WGS sequence"/>
</dbReference>
<protein>
    <submittedName>
        <fullName evidence="1">Uncharacterized protein</fullName>
    </submittedName>
</protein>
<sequence length="206" mass="23374">MFYGAKRVEQTPEGIRLTGPRDFKYELEPSTCMLLLQSTELSVRSGIEWPFRGYKDEKPVVPRVRRMISAVFSEINSQTFAFKNSDFLGPIKKITLECHDGTDDEIRANVWPAGEYSVDELTLHILVVLSEAHFKETFHPIWLRQAKSTLHLHIDCIGFRFGPEAAFAEPDDKRHYVLSGSAPLEAHFLSIFLQTSLGVSPPPLPD</sequence>
<gene>
    <name evidence="1" type="ORF">FBZ96_103360</name>
</gene>